<evidence type="ECO:0000256" key="1">
    <source>
        <dbReference type="ARBA" id="ARBA00023067"/>
    </source>
</evidence>
<dbReference type="Proteomes" id="UP000249343">
    <property type="component" value="Unassembled WGS sequence"/>
</dbReference>
<protein>
    <submittedName>
        <fullName evidence="4">Bacterial DNA-binding family protein</fullName>
    </submittedName>
</protein>
<dbReference type="EMBL" id="LTBM01000001">
    <property type="protein sequence ID" value="KXT29391.1"/>
    <property type="molecule type" value="Genomic_DNA"/>
</dbReference>
<evidence type="ECO:0000313" key="6">
    <source>
        <dbReference type="Proteomes" id="UP000070069"/>
    </source>
</evidence>
<dbReference type="PANTHER" id="PTHR33175:SF3">
    <property type="entry name" value="DNA-BINDING PROTEIN HU-BETA"/>
    <property type="match status" value="1"/>
</dbReference>
<sequence length="95" mass="11049">MTKLKLISKISEISNISKKEANDFFNTLNNVIIDALKNQEKVFVPGLGIIQLRDRKERKCKVPKINRIVNVPAHITPVFKMNKKFKSIFKSFYKN</sequence>
<dbReference type="PANTHER" id="PTHR33175">
    <property type="entry name" value="DNA-BINDING PROTEIN HU"/>
    <property type="match status" value="1"/>
</dbReference>
<keyword evidence="7" id="KW-1185">Reference proteome</keyword>
<dbReference type="Gene3D" id="4.10.520.10">
    <property type="entry name" value="IHF-like DNA-binding proteins"/>
    <property type="match status" value="1"/>
</dbReference>
<dbReference type="GO" id="GO:0030527">
    <property type="term" value="F:structural constituent of chromatin"/>
    <property type="evidence" value="ECO:0007669"/>
    <property type="project" value="InterPro"/>
</dbReference>
<evidence type="ECO:0000256" key="2">
    <source>
        <dbReference type="ARBA" id="ARBA00023125"/>
    </source>
</evidence>
<reference evidence="4 6" key="2">
    <citation type="submission" date="2016-02" db="EMBL/GenBank/DDBJ databases">
        <title>A draft genome sequence of Candidatus Phytoplasma oryzae strain Mbita1, the causative agent of Napier Grass stunt disease in Kenya.</title>
        <authorList>
            <person name="Fischer A."/>
            <person name="Santa-Cruz I."/>
            <person name="Wambua L."/>
            <person name="Olds C."/>
            <person name="Midega C."/>
            <person name="Dickinson M."/>
            <person name="Kawicha P."/>
            <person name="Khan Z."/>
            <person name="Masiga D."/>
            <person name="Jores J."/>
            <person name="Bernd S."/>
        </authorList>
    </citation>
    <scope>NUCLEOTIDE SEQUENCE [LARGE SCALE GENOMIC DNA]</scope>
    <source>
        <strain evidence="4">Mbita1</strain>
    </source>
</reference>
<dbReference type="SUPFAM" id="SSF47729">
    <property type="entry name" value="IHF-like DNA-binding proteins"/>
    <property type="match status" value="1"/>
</dbReference>
<dbReference type="AlphaFoldDB" id="A0A139JQY1"/>
<dbReference type="Pfam" id="PF00216">
    <property type="entry name" value="Bac_DNA_binding"/>
    <property type="match status" value="1"/>
</dbReference>
<keyword evidence="1" id="KW-0226">DNA condensation</keyword>
<dbReference type="InterPro" id="IPR010992">
    <property type="entry name" value="IHF-like_DNA-bd_dom_sf"/>
</dbReference>
<name>A0A139JQY1_9MOLU</name>
<dbReference type="EMBL" id="JHUK01000001">
    <property type="protein sequence ID" value="RAM57974.1"/>
    <property type="molecule type" value="Genomic_DNA"/>
</dbReference>
<organism evidence="4 6">
    <name type="scientific">Candidatus Phytoplasma oryzae</name>
    <dbReference type="NCBI Taxonomy" id="203274"/>
    <lineage>
        <taxon>Bacteria</taxon>
        <taxon>Bacillati</taxon>
        <taxon>Mycoplasmatota</taxon>
        <taxon>Mollicutes</taxon>
        <taxon>Acholeplasmatales</taxon>
        <taxon>Acholeplasmataceae</taxon>
        <taxon>Candidatus Phytoplasma</taxon>
        <taxon>16SrXI (Rice yellow dwarf group)</taxon>
    </lineage>
</organism>
<comment type="caution">
    <text evidence="4">The sequence shown here is derived from an EMBL/GenBank/DDBJ whole genome shotgun (WGS) entry which is preliminary data.</text>
</comment>
<evidence type="ECO:0000256" key="3">
    <source>
        <dbReference type="RuleBase" id="RU003939"/>
    </source>
</evidence>
<evidence type="ECO:0000313" key="5">
    <source>
        <dbReference type="EMBL" id="RAM57974.1"/>
    </source>
</evidence>
<dbReference type="GO" id="GO:0003677">
    <property type="term" value="F:DNA binding"/>
    <property type="evidence" value="ECO:0007669"/>
    <property type="project" value="UniProtKB-KW"/>
</dbReference>
<dbReference type="PATRIC" id="fig|203274.3.peg.35"/>
<reference evidence="5 7" key="1">
    <citation type="submission" date="2014-04" db="EMBL/GenBank/DDBJ databases">
        <title>Genome study of Napier grass stunt phytoplasma.</title>
        <authorList>
            <person name="Kawicha P."/>
            <person name="Dickinson M."/>
            <person name="Hodgetts J."/>
        </authorList>
    </citation>
    <scope>NUCLEOTIDE SEQUENCE [LARGE SCALE GENOMIC DNA]</scope>
    <source>
        <strain evidence="5 7">NGS-S10</strain>
    </source>
</reference>
<dbReference type="SMART" id="SM00411">
    <property type="entry name" value="BHL"/>
    <property type="match status" value="1"/>
</dbReference>
<evidence type="ECO:0000313" key="4">
    <source>
        <dbReference type="EMBL" id="KXT29391.1"/>
    </source>
</evidence>
<dbReference type="Proteomes" id="UP000070069">
    <property type="component" value="Unassembled WGS sequence"/>
</dbReference>
<dbReference type="OrthoDB" id="9799835at2"/>
<dbReference type="RefSeq" id="WP_066539786.1">
    <property type="nucleotide sequence ID" value="NZ_JHUK01000001.1"/>
</dbReference>
<dbReference type="InterPro" id="IPR000119">
    <property type="entry name" value="Hist_DNA-bd"/>
</dbReference>
<comment type="similarity">
    <text evidence="3">Belongs to the bacterial histone-like protein family.</text>
</comment>
<dbReference type="GO" id="GO:0030261">
    <property type="term" value="P:chromosome condensation"/>
    <property type="evidence" value="ECO:0007669"/>
    <property type="project" value="UniProtKB-KW"/>
</dbReference>
<evidence type="ECO:0000313" key="7">
    <source>
        <dbReference type="Proteomes" id="UP000249343"/>
    </source>
</evidence>
<accession>A0A139JQY1</accession>
<gene>
    <name evidence="4" type="ORF">AXA84_0035</name>
    <name evidence="5" type="ORF">DH96_00190</name>
</gene>
<proteinExistence type="inferred from homology"/>
<keyword evidence="2 4" id="KW-0238">DNA-binding</keyword>